<dbReference type="OrthoDB" id="10306920at2759"/>
<evidence type="ECO:0000313" key="1">
    <source>
        <dbReference type="EMBL" id="KFG54670.1"/>
    </source>
</evidence>
<dbReference type="EMBL" id="AEYH02000495">
    <property type="protein sequence ID" value="KFG54670.1"/>
    <property type="molecule type" value="Genomic_DNA"/>
</dbReference>
<dbReference type="AlphaFoldDB" id="A0A086LDF2"/>
<name>A0A086LDF2_TOXGO</name>
<protein>
    <submittedName>
        <fullName evidence="1">Uncharacterized protein</fullName>
    </submittedName>
</protein>
<proteinExistence type="predicted"/>
<comment type="caution">
    <text evidence="1">The sequence shown here is derived from an EMBL/GenBank/DDBJ whole genome shotgun (WGS) entry which is preliminary data.</text>
</comment>
<evidence type="ECO:0000313" key="2">
    <source>
        <dbReference type="Proteomes" id="UP000028838"/>
    </source>
</evidence>
<accession>A0A086LDF2</accession>
<gene>
    <name evidence="1" type="ORF">TGFOU_284615</name>
</gene>
<reference evidence="1 2" key="1">
    <citation type="submission" date="2014-07" db="EMBL/GenBank/DDBJ databases">
        <authorList>
            <person name="Sibley D."/>
            <person name="Venepally P."/>
            <person name="Karamycheva S."/>
            <person name="Hadjithomas M."/>
            <person name="Khan A."/>
            <person name="Brunk B."/>
            <person name="Roos D."/>
            <person name="Caler E."/>
            <person name="Lorenzi H."/>
        </authorList>
    </citation>
    <scope>NUCLEOTIDE SEQUENCE [LARGE SCALE GENOMIC DNA]</scope>
    <source>
        <strain evidence="1 2">FOU</strain>
    </source>
</reference>
<organism evidence="1 2">
    <name type="scientific">Toxoplasma gondii FOU</name>
    <dbReference type="NCBI Taxonomy" id="943167"/>
    <lineage>
        <taxon>Eukaryota</taxon>
        <taxon>Sar</taxon>
        <taxon>Alveolata</taxon>
        <taxon>Apicomplexa</taxon>
        <taxon>Conoidasida</taxon>
        <taxon>Coccidia</taxon>
        <taxon>Eucoccidiorida</taxon>
        <taxon>Eimeriorina</taxon>
        <taxon>Sarcocystidae</taxon>
        <taxon>Toxoplasma</taxon>
    </lineage>
</organism>
<sequence length="152" mass="16771">MRRLAPVSGLRLHPRPLERLGSLRLTISLRASLAKSQPSEGTSMRPSVPDTNLHLGRHLHKLSEGFRRRAAADVHFAYNWPSPHIQLLDIENSEMIQDNGFSLERSEWRLAALLGPELSSKEASTLIENALSNAGSALFRAIASCKSSCAYS</sequence>
<dbReference type="VEuPathDB" id="ToxoDB:TGFOU_284615"/>
<dbReference type="Proteomes" id="UP000028838">
    <property type="component" value="Unassembled WGS sequence"/>
</dbReference>